<reference evidence="1 2" key="1">
    <citation type="journal article" date="2021" name="Hortic Res">
        <title>High-quality reference genome and annotation aids understanding of berry development for evergreen blueberry (Vaccinium darrowii).</title>
        <authorList>
            <person name="Yu J."/>
            <person name="Hulse-Kemp A.M."/>
            <person name="Babiker E."/>
            <person name="Staton M."/>
        </authorList>
    </citation>
    <scope>NUCLEOTIDE SEQUENCE [LARGE SCALE GENOMIC DNA]</scope>
    <source>
        <strain evidence="2">cv. NJ 8807/NJ 8810</strain>
        <tissue evidence="1">Young leaf</tissue>
    </source>
</reference>
<name>A0ACB7YTH2_9ERIC</name>
<organism evidence="1 2">
    <name type="scientific">Vaccinium darrowii</name>
    <dbReference type="NCBI Taxonomy" id="229202"/>
    <lineage>
        <taxon>Eukaryota</taxon>
        <taxon>Viridiplantae</taxon>
        <taxon>Streptophyta</taxon>
        <taxon>Embryophyta</taxon>
        <taxon>Tracheophyta</taxon>
        <taxon>Spermatophyta</taxon>
        <taxon>Magnoliopsida</taxon>
        <taxon>eudicotyledons</taxon>
        <taxon>Gunneridae</taxon>
        <taxon>Pentapetalae</taxon>
        <taxon>asterids</taxon>
        <taxon>Ericales</taxon>
        <taxon>Ericaceae</taxon>
        <taxon>Vaccinioideae</taxon>
        <taxon>Vaccinieae</taxon>
        <taxon>Vaccinium</taxon>
    </lineage>
</organism>
<protein>
    <submittedName>
        <fullName evidence="1">Uncharacterized protein</fullName>
    </submittedName>
</protein>
<evidence type="ECO:0000313" key="1">
    <source>
        <dbReference type="EMBL" id="KAH7856758.1"/>
    </source>
</evidence>
<keyword evidence="2" id="KW-1185">Reference proteome</keyword>
<comment type="caution">
    <text evidence="1">The sequence shown here is derived from an EMBL/GenBank/DDBJ whole genome shotgun (WGS) entry which is preliminary data.</text>
</comment>
<dbReference type="Proteomes" id="UP000828048">
    <property type="component" value="Chromosome 3"/>
</dbReference>
<dbReference type="EMBL" id="CM037153">
    <property type="protein sequence ID" value="KAH7856758.1"/>
    <property type="molecule type" value="Genomic_DNA"/>
</dbReference>
<accession>A0ACB7YTH2</accession>
<evidence type="ECO:0000313" key="2">
    <source>
        <dbReference type="Proteomes" id="UP000828048"/>
    </source>
</evidence>
<gene>
    <name evidence="1" type="ORF">Vadar_005279</name>
</gene>
<sequence length="103" mass="11673">MIATPPQPSELPKTINLWELMEELEDVDPVRNSAHHVRSFTFDVALNSFRFPDLSPTDLVPKSKASVWLDLANFEMNSNSYSNSASVISYFDPDVIPTKIELF</sequence>
<proteinExistence type="predicted"/>